<dbReference type="InParanoid" id="I7LV08"/>
<accession>I7LV08</accession>
<dbReference type="EMBL" id="GG662693">
    <property type="protein sequence ID" value="EAR96426.2"/>
    <property type="molecule type" value="Genomic_DNA"/>
</dbReference>
<gene>
    <name evidence="2" type="ORF">TTHERM_00190940</name>
</gene>
<dbReference type="Proteomes" id="UP000009168">
    <property type="component" value="Unassembled WGS sequence"/>
</dbReference>
<dbReference type="KEGG" id="tet:TTHERM_00190940"/>
<dbReference type="GeneID" id="7833652"/>
<feature type="coiled-coil region" evidence="1">
    <location>
        <begin position="111"/>
        <end position="161"/>
    </location>
</feature>
<name>I7LV08_TETTS</name>
<dbReference type="AlphaFoldDB" id="I7LV08"/>
<evidence type="ECO:0000313" key="3">
    <source>
        <dbReference type="Proteomes" id="UP000009168"/>
    </source>
</evidence>
<dbReference type="SUPFAM" id="SSF52047">
    <property type="entry name" value="RNI-like"/>
    <property type="match status" value="1"/>
</dbReference>
<protein>
    <submittedName>
        <fullName evidence="2">Uncharacterized protein</fullName>
    </submittedName>
</protein>
<dbReference type="RefSeq" id="XP_001016671.2">
    <property type="nucleotide sequence ID" value="XM_001016671.2"/>
</dbReference>
<keyword evidence="3" id="KW-1185">Reference proteome</keyword>
<reference evidence="3" key="1">
    <citation type="journal article" date="2006" name="PLoS Biol.">
        <title>Macronuclear genome sequence of the ciliate Tetrahymena thermophila, a model eukaryote.</title>
        <authorList>
            <person name="Eisen J.A."/>
            <person name="Coyne R.S."/>
            <person name="Wu M."/>
            <person name="Wu D."/>
            <person name="Thiagarajan M."/>
            <person name="Wortman J.R."/>
            <person name="Badger J.H."/>
            <person name="Ren Q."/>
            <person name="Amedeo P."/>
            <person name="Jones K.M."/>
            <person name="Tallon L.J."/>
            <person name="Delcher A.L."/>
            <person name="Salzberg S.L."/>
            <person name="Silva J.C."/>
            <person name="Haas B.J."/>
            <person name="Majoros W.H."/>
            <person name="Farzad M."/>
            <person name="Carlton J.M."/>
            <person name="Smith R.K. Jr."/>
            <person name="Garg J."/>
            <person name="Pearlman R.E."/>
            <person name="Karrer K.M."/>
            <person name="Sun L."/>
            <person name="Manning G."/>
            <person name="Elde N.C."/>
            <person name="Turkewitz A.P."/>
            <person name="Asai D.J."/>
            <person name="Wilkes D.E."/>
            <person name="Wang Y."/>
            <person name="Cai H."/>
            <person name="Collins K."/>
            <person name="Stewart B.A."/>
            <person name="Lee S.R."/>
            <person name="Wilamowska K."/>
            <person name="Weinberg Z."/>
            <person name="Ruzzo W.L."/>
            <person name="Wloga D."/>
            <person name="Gaertig J."/>
            <person name="Frankel J."/>
            <person name="Tsao C.-C."/>
            <person name="Gorovsky M.A."/>
            <person name="Keeling P.J."/>
            <person name="Waller R.F."/>
            <person name="Patron N.J."/>
            <person name="Cherry J.M."/>
            <person name="Stover N.A."/>
            <person name="Krieger C.J."/>
            <person name="del Toro C."/>
            <person name="Ryder H.F."/>
            <person name="Williamson S.C."/>
            <person name="Barbeau R.A."/>
            <person name="Hamilton E.P."/>
            <person name="Orias E."/>
        </authorList>
    </citation>
    <scope>NUCLEOTIDE SEQUENCE [LARGE SCALE GENOMIC DNA]</scope>
    <source>
        <strain evidence="3">SB210</strain>
    </source>
</reference>
<organism evidence="2 3">
    <name type="scientific">Tetrahymena thermophila (strain SB210)</name>
    <dbReference type="NCBI Taxonomy" id="312017"/>
    <lineage>
        <taxon>Eukaryota</taxon>
        <taxon>Sar</taxon>
        <taxon>Alveolata</taxon>
        <taxon>Ciliophora</taxon>
        <taxon>Intramacronucleata</taxon>
        <taxon>Oligohymenophorea</taxon>
        <taxon>Hymenostomatida</taxon>
        <taxon>Tetrahymenina</taxon>
        <taxon>Tetrahymenidae</taxon>
        <taxon>Tetrahymena</taxon>
    </lineage>
</organism>
<proteinExistence type="predicted"/>
<sequence length="540" mass="62653">MKQVNGILDQKSEAIQHIMNLYDQRGDILFNKVSTKFTRIKDLINYTKGQIDILLDGICDIEKEALGKVQYIIMDNHPRHGLPEEALQKLQNFQQNKLNLGLGKQKNSISSKALNNQCEEIMQELADVTLDVIDKKINTFVEIFTTNLDQVNAKVDQLIKQITKKNVFKSNFDPISKKITNRDVIWVDYEGITLTQNDKMLFDKSSRTAFNKVDVEHTRDIIIESEKNRDGECTITDVRNALSAYYYTPSYLELRLSHLDKIKEKDINKVFEQIKPFFNLEELYIDFSNWQFSIFEDENRYVSSLSEALRCLPALQVLHLNISNMKGEQCENDLDIVDETIYKLCDTLRGLKLINDLSLNLEGLKSSLTSSSFCELMKLIQEKQNIKYLSLNFGEWCDLNSQIDSYDCMISLCNTLQQTKKLVSLDLNLLSFSIDFTFLEESLLELTSLSHLILNVQVISYDDKSYSQMLISIAKNMYLSECDIKSISIIGNSSFNYLENLLRQKAWHYRQILCKFGLINRYIGKCLRKEIIWDIFKKAL</sequence>
<evidence type="ECO:0000256" key="1">
    <source>
        <dbReference type="SAM" id="Coils"/>
    </source>
</evidence>
<dbReference type="InterPro" id="IPR032675">
    <property type="entry name" value="LRR_dom_sf"/>
</dbReference>
<keyword evidence="1" id="KW-0175">Coiled coil</keyword>
<evidence type="ECO:0000313" key="2">
    <source>
        <dbReference type="EMBL" id="EAR96426.2"/>
    </source>
</evidence>
<dbReference type="Gene3D" id="3.80.10.10">
    <property type="entry name" value="Ribonuclease Inhibitor"/>
    <property type="match status" value="1"/>
</dbReference>